<sequence>MRYGAAEWMPPSLEDNSSTGMLAMISPRGIPGGRVGRNNVIASDVDRKIFRGLSSIGQYGGERGTVRGSVSDVLFSAGITAQVRLTQASTAYTWDRRVVLG</sequence>
<protein>
    <submittedName>
        <fullName evidence="2">Uncharacterized protein</fullName>
    </submittedName>
</protein>
<organism evidence="2">
    <name type="scientific">Candidatus Kentrum sp. FW</name>
    <dbReference type="NCBI Taxonomy" id="2126338"/>
    <lineage>
        <taxon>Bacteria</taxon>
        <taxon>Pseudomonadati</taxon>
        <taxon>Pseudomonadota</taxon>
        <taxon>Gammaproteobacteria</taxon>
        <taxon>Candidatus Kentrum</taxon>
    </lineage>
</organism>
<evidence type="ECO:0000313" key="2">
    <source>
        <dbReference type="EMBL" id="VFJ62820.1"/>
    </source>
</evidence>
<accession>A0A450T7L2</accession>
<evidence type="ECO:0000313" key="1">
    <source>
        <dbReference type="EMBL" id="VFJ57515.1"/>
    </source>
</evidence>
<proteinExistence type="predicted"/>
<reference evidence="2" key="1">
    <citation type="submission" date="2019-02" db="EMBL/GenBank/DDBJ databases">
        <authorList>
            <person name="Gruber-Vodicka R. H."/>
            <person name="Seah K. B. B."/>
        </authorList>
    </citation>
    <scope>NUCLEOTIDE SEQUENCE</scope>
    <source>
        <strain evidence="2">BECK_BZ106</strain>
        <strain evidence="1">BECK_BZ15</strain>
    </source>
</reference>
<dbReference type="AlphaFoldDB" id="A0A450T7L2"/>
<dbReference type="EMBL" id="CAADEW010000072">
    <property type="protein sequence ID" value="VFJ57515.1"/>
    <property type="molecule type" value="Genomic_DNA"/>
</dbReference>
<gene>
    <name evidence="1" type="ORF">BECKFW1821A_GA0114235_10727</name>
    <name evidence="2" type="ORF">BECKFW1821B_GA0114236_10777</name>
</gene>
<name>A0A450T7L2_9GAMM</name>
<dbReference type="EMBL" id="CAADFD010000077">
    <property type="protein sequence ID" value="VFJ62820.1"/>
    <property type="molecule type" value="Genomic_DNA"/>
</dbReference>